<dbReference type="Proteomes" id="UP000267821">
    <property type="component" value="Unassembled WGS sequence"/>
</dbReference>
<protein>
    <submittedName>
        <fullName evidence="1">Uncharacterized protein</fullName>
    </submittedName>
</protein>
<dbReference type="InParanoid" id="A0A3N4LND7"/>
<proteinExistence type="predicted"/>
<dbReference type="OrthoDB" id="5392580at2759"/>
<keyword evidence="2" id="KW-1185">Reference proteome</keyword>
<name>A0A3N4LND7_9PEZI</name>
<accession>A0A3N4LND7</accession>
<reference evidence="1 2" key="1">
    <citation type="journal article" date="2018" name="Nat. Ecol. Evol.">
        <title>Pezizomycetes genomes reveal the molecular basis of ectomycorrhizal truffle lifestyle.</title>
        <authorList>
            <person name="Murat C."/>
            <person name="Payen T."/>
            <person name="Noel B."/>
            <person name="Kuo A."/>
            <person name="Morin E."/>
            <person name="Chen J."/>
            <person name="Kohler A."/>
            <person name="Krizsan K."/>
            <person name="Balestrini R."/>
            <person name="Da Silva C."/>
            <person name="Montanini B."/>
            <person name="Hainaut M."/>
            <person name="Levati E."/>
            <person name="Barry K.W."/>
            <person name="Belfiori B."/>
            <person name="Cichocki N."/>
            <person name="Clum A."/>
            <person name="Dockter R.B."/>
            <person name="Fauchery L."/>
            <person name="Guy J."/>
            <person name="Iotti M."/>
            <person name="Le Tacon F."/>
            <person name="Lindquist E.A."/>
            <person name="Lipzen A."/>
            <person name="Malagnac F."/>
            <person name="Mello A."/>
            <person name="Molinier V."/>
            <person name="Miyauchi S."/>
            <person name="Poulain J."/>
            <person name="Riccioni C."/>
            <person name="Rubini A."/>
            <person name="Sitrit Y."/>
            <person name="Splivallo R."/>
            <person name="Traeger S."/>
            <person name="Wang M."/>
            <person name="Zifcakova L."/>
            <person name="Wipf D."/>
            <person name="Zambonelli A."/>
            <person name="Paolocci F."/>
            <person name="Nowrousian M."/>
            <person name="Ottonello S."/>
            <person name="Baldrian P."/>
            <person name="Spatafora J.W."/>
            <person name="Henrissat B."/>
            <person name="Nagy L.G."/>
            <person name="Aury J.M."/>
            <person name="Wincker P."/>
            <person name="Grigoriev I.V."/>
            <person name="Bonfante P."/>
            <person name="Martin F.M."/>
        </authorList>
    </citation>
    <scope>NUCLEOTIDE SEQUENCE [LARGE SCALE GENOMIC DNA]</scope>
    <source>
        <strain evidence="1 2">ATCC MYA-4762</strain>
    </source>
</reference>
<organism evidence="1 2">
    <name type="scientific">Terfezia boudieri ATCC MYA-4762</name>
    <dbReference type="NCBI Taxonomy" id="1051890"/>
    <lineage>
        <taxon>Eukaryota</taxon>
        <taxon>Fungi</taxon>
        <taxon>Dikarya</taxon>
        <taxon>Ascomycota</taxon>
        <taxon>Pezizomycotina</taxon>
        <taxon>Pezizomycetes</taxon>
        <taxon>Pezizales</taxon>
        <taxon>Pezizaceae</taxon>
        <taxon>Terfezia</taxon>
    </lineage>
</organism>
<sequence>MPCCRYSFRPTQEDNAIHMSLPLPGKQHPPENATRHKCGINLESKYPLSVMQVSSSSHKIRSRFIACKTRIEVSDPLGQGDLDLAIMTVDTLRYPPAPRRTAQTYNNLKMIRRPAALPRKSGEVEYAPMAIFEEYCKAEDLHRIRECKRFSKYSMTGSIFA</sequence>
<dbReference type="EMBL" id="ML121588">
    <property type="protein sequence ID" value="RPB19485.1"/>
    <property type="molecule type" value="Genomic_DNA"/>
</dbReference>
<gene>
    <name evidence="1" type="ORF">L211DRAFT_628013</name>
</gene>
<evidence type="ECO:0000313" key="2">
    <source>
        <dbReference type="Proteomes" id="UP000267821"/>
    </source>
</evidence>
<evidence type="ECO:0000313" key="1">
    <source>
        <dbReference type="EMBL" id="RPB19485.1"/>
    </source>
</evidence>
<dbReference type="AlphaFoldDB" id="A0A3N4LND7"/>